<evidence type="ECO:0000313" key="1">
    <source>
        <dbReference type="EMBL" id="KKM74317.1"/>
    </source>
</evidence>
<dbReference type="EMBL" id="LAZR01009160">
    <property type="protein sequence ID" value="KKM74317.1"/>
    <property type="molecule type" value="Genomic_DNA"/>
</dbReference>
<organism evidence="1">
    <name type="scientific">marine sediment metagenome</name>
    <dbReference type="NCBI Taxonomy" id="412755"/>
    <lineage>
        <taxon>unclassified sequences</taxon>
        <taxon>metagenomes</taxon>
        <taxon>ecological metagenomes</taxon>
    </lineage>
</organism>
<dbReference type="AlphaFoldDB" id="A0A0F9MYJ1"/>
<sequence>MEDEKEAWSMTREEWNKNKKYYGINWYKKRDTPYSSYIPDWEMTEEAEIKAINDYIGTHKNVPQIIYNRLGKIEPFDYENDRDWEFSNSEWIMQVKSNIKDIYKGGILWVEDAREAIIIGRRLGYREVDILTYIISRYIPKLYKIILKGKRIPNKYFKQYLNLRPIT</sequence>
<gene>
    <name evidence="1" type="ORF">LCGC14_1401480</name>
</gene>
<name>A0A0F9MYJ1_9ZZZZ</name>
<comment type="caution">
    <text evidence="1">The sequence shown here is derived from an EMBL/GenBank/DDBJ whole genome shotgun (WGS) entry which is preliminary data.</text>
</comment>
<protein>
    <submittedName>
        <fullName evidence="1">Uncharacterized protein</fullName>
    </submittedName>
</protein>
<accession>A0A0F9MYJ1</accession>
<proteinExistence type="predicted"/>
<reference evidence="1" key="1">
    <citation type="journal article" date="2015" name="Nature">
        <title>Complex archaea that bridge the gap between prokaryotes and eukaryotes.</title>
        <authorList>
            <person name="Spang A."/>
            <person name="Saw J.H."/>
            <person name="Jorgensen S.L."/>
            <person name="Zaremba-Niedzwiedzka K."/>
            <person name="Martijn J."/>
            <person name="Lind A.E."/>
            <person name="van Eijk R."/>
            <person name="Schleper C."/>
            <person name="Guy L."/>
            <person name="Ettema T.J."/>
        </authorList>
    </citation>
    <scope>NUCLEOTIDE SEQUENCE</scope>
</reference>